<accession>A0A4V2QEM0</accession>
<evidence type="ECO:0000313" key="6">
    <source>
        <dbReference type="EMBL" id="TCL68567.1"/>
    </source>
</evidence>
<dbReference type="InterPro" id="IPR037094">
    <property type="entry name" value="Glyco_hydro_38_cen_sf"/>
</dbReference>
<dbReference type="SUPFAM" id="SSF88713">
    <property type="entry name" value="Glycoside hydrolase/deacetylase"/>
    <property type="match status" value="1"/>
</dbReference>
<name>A0A4V2QEM0_HYDET</name>
<proteinExistence type="inferred from homology"/>
<dbReference type="FunFam" id="1.20.1270.50:FF:000004">
    <property type="entry name" value="alpha-mannosidase 2C1 isoform X1"/>
    <property type="match status" value="1"/>
</dbReference>
<sequence>MALTKEWEKRILKWLAELKNHFFRELGVIEFTGFVTRDQLELADALRGPFAAMPEGTAWGAKWEYGWFRGNVTLAEAARGKRIVIRPCLGGESAVYIDGLNAGAIDKEHREVTLCMNGEPGRTFAIIAESYAGHGPRLEDIPPLPPGRVAVPEPGPTQVRVARSTFGIWDEEAYQLWLDATALYQIRCNINENSLRAAAIDKGLKDFTLRVDFELPYEARLKTFQAGRERLRPLLSCVNGSTAPTMFIFGQSHLDLAWLWPFAETERKCARTVATQLALMDEYPEYRFLLTQAPVFLTLKERYPRLYQRVREKIASGQLIPEGGMWVEADTNLPGGESLIRQLLYGKRFFREEFGVDSQLVWLPDVFGFSAALPQILVGCGIRYFSTKKLYDNYNGGDPFPYNIFMWQGIDGSRVLTHIIRKSNSPLDPQTLIKRWEFDRKQQDDIATFLFPFGYGDGGGGPVREHLEYARRMRDLEGVPRLRYCHPNEFFEDLAEKGLPENHYVGELYFQAHRGTYTSQAKTKRGNRRAEFALREAELWGAAAHGCQGSAYPRAELERLWQKVLFNQFHDILPGTSIQRVHQEAEADYEAVLEKLAVLKNSAVSALIEPGPGLTVFNSLSWERRELVALPAEYEAVCSPDGVVQPTQAVGGQTLAEVRVPACGWSTFQPAPATAAILNSLHASPTRLENEYLRIELNDRGELASIYDKEAGRELAAGLCNRLMMYKDVTTYYDAWDIDSMYERLPVALDERATIEPVCSGPLLAALRVARPLHHSRLTQEISLRRGSRRIEFKTVVEWAESHKLLKVAFPTTIHCEEGIHEIQFGHVRRPNHHSRQYDADRFEVCNHKWTAVAEGNRGCAILNDCKYGVNVVGGCINLTLLKSALVPDMHADRGRQEFTYAFYAWNGPFVGSELIREAYELNSPVCAVRGSAGQRSLFRLDDPAIILETVKLAEDNGDLILRLYESKAATVHCLLETSLPLWRAEQTNMLETEGRELEASGGTIPLDFRPFEIKTIRLRLRTR</sequence>
<dbReference type="InterPro" id="IPR011330">
    <property type="entry name" value="Glyco_hydro/deAcase_b/a-brl"/>
</dbReference>
<dbReference type="GO" id="GO:0046872">
    <property type="term" value="F:metal ion binding"/>
    <property type="evidence" value="ECO:0007669"/>
    <property type="project" value="UniProtKB-KW"/>
</dbReference>
<evidence type="ECO:0000256" key="3">
    <source>
        <dbReference type="ARBA" id="ARBA00022801"/>
    </source>
</evidence>
<dbReference type="Pfam" id="PF01074">
    <property type="entry name" value="Glyco_hydro_38N"/>
    <property type="match status" value="1"/>
</dbReference>
<dbReference type="Pfam" id="PF17677">
    <property type="entry name" value="Glyco_hydro38C2"/>
    <property type="match status" value="1"/>
</dbReference>
<dbReference type="Gene3D" id="1.20.1270.50">
    <property type="entry name" value="Glycoside hydrolase family 38, central domain"/>
    <property type="match status" value="1"/>
</dbReference>
<evidence type="ECO:0000313" key="7">
    <source>
        <dbReference type="Proteomes" id="UP000295008"/>
    </source>
</evidence>
<dbReference type="Gene3D" id="2.60.40.2220">
    <property type="match status" value="1"/>
</dbReference>
<dbReference type="Pfam" id="PF09261">
    <property type="entry name" value="Alpha-mann_mid"/>
    <property type="match status" value="1"/>
</dbReference>
<dbReference type="InterPro" id="IPR041147">
    <property type="entry name" value="GH38_C"/>
</dbReference>
<dbReference type="PANTHER" id="PTHR46017:SF1">
    <property type="entry name" value="ALPHA-MANNOSIDASE 2C1"/>
    <property type="match status" value="1"/>
</dbReference>
<keyword evidence="2" id="KW-0479">Metal-binding</keyword>
<dbReference type="AlphaFoldDB" id="A0A4V2QEM0"/>
<dbReference type="InterPro" id="IPR015341">
    <property type="entry name" value="Glyco_hydro_38_cen"/>
</dbReference>
<dbReference type="Proteomes" id="UP000295008">
    <property type="component" value="Unassembled WGS sequence"/>
</dbReference>
<dbReference type="GO" id="GO:0004559">
    <property type="term" value="F:alpha-mannosidase activity"/>
    <property type="evidence" value="ECO:0007669"/>
    <property type="project" value="InterPro"/>
</dbReference>
<keyword evidence="3" id="KW-0378">Hydrolase</keyword>
<dbReference type="RefSeq" id="WP_132014554.1">
    <property type="nucleotide sequence ID" value="NZ_SLUN01000013.1"/>
</dbReference>
<dbReference type="InterPro" id="IPR011682">
    <property type="entry name" value="Glyco_hydro_38_C"/>
</dbReference>
<protein>
    <submittedName>
        <fullName evidence="6">Alpha-mannosidase</fullName>
    </submittedName>
</protein>
<dbReference type="SUPFAM" id="SSF88688">
    <property type="entry name" value="Families 57/38 glycoside transferase middle domain"/>
    <property type="match status" value="1"/>
</dbReference>
<evidence type="ECO:0000256" key="4">
    <source>
        <dbReference type="ARBA" id="ARBA00023295"/>
    </source>
</evidence>
<dbReference type="OrthoDB" id="9772207at2"/>
<evidence type="ECO:0000256" key="1">
    <source>
        <dbReference type="ARBA" id="ARBA00009792"/>
    </source>
</evidence>
<comment type="similarity">
    <text evidence="1">Belongs to the glycosyl hydrolase 38 family.</text>
</comment>
<dbReference type="GO" id="GO:0006013">
    <property type="term" value="P:mannose metabolic process"/>
    <property type="evidence" value="ECO:0007669"/>
    <property type="project" value="InterPro"/>
</dbReference>
<dbReference type="Gene3D" id="3.20.110.10">
    <property type="entry name" value="Glycoside hydrolase 38, N terminal domain"/>
    <property type="match status" value="1"/>
</dbReference>
<dbReference type="EMBL" id="SLUN01000013">
    <property type="protein sequence ID" value="TCL68567.1"/>
    <property type="molecule type" value="Genomic_DNA"/>
</dbReference>
<dbReference type="GO" id="GO:0009313">
    <property type="term" value="P:oligosaccharide catabolic process"/>
    <property type="evidence" value="ECO:0007669"/>
    <property type="project" value="TreeGrafter"/>
</dbReference>
<keyword evidence="7" id="KW-1185">Reference proteome</keyword>
<dbReference type="SUPFAM" id="SSF74650">
    <property type="entry name" value="Galactose mutarotase-like"/>
    <property type="match status" value="1"/>
</dbReference>
<dbReference type="Pfam" id="PF07748">
    <property type="entry name" value="Glyco_hydro_38C"/>
    <property type="match status" value="1"/>
</dbReference>
<reference evidence="6 7" key="1">
    <citation type="submission" date="2019-03" db="EMBL/GenBank/DDBJ databases">
        <title>Genomic Encyclopedia of Type Strains, Phase IV (KMG-IV): sequencing the most valuable type-strain genomes for metagenomic binning, comparative biology and taxonomic classification.</title>
        <authorList>
            <person name="Goeker M."/>
        </authorList>
    </citation>
    <scope>NUCLEOTIDE SEQUENCE [LARGE SCALE GENOMIC DNA]</scope>
    <source>
        <strain evidence="6 7">LX-B</strain>
    </source>
</reference>
<gene>
    <name evidence="6" type="ORF">EDC14_1013109</name>
</gene>
<evidence type="ECO:0000259" key="5">
    <source>
        <dbReference type="SMART" id="SM00872"/>
    </source>
</evidence>
<evidence type="ECO:0000256" key="2">
    <source>
        <dbReference type="ARBA" id="ARBA00022723"/>
    </source>
</evidence>
<dbReference type="InterPro" id="IPR000602">
    <property type="entry name" value="Glyco_hydro_38_N"/>
</dbReference>
<organism evidence="6 7">
    <name type="scientific">Hydrogenispora ethanolica</name>
    <dbReference type="NCBI Taxonomy" id="1082276"/>
    <lineage>
        <taxon>Bacteria</taxon>
        <taxon>Bacillati</taxon>
        <taxon>Bacillota</taxon>
        <taxon>Hydrogenispora</taxon>
    </lineage>
</organism>
<dbReference type="InterPro" id="IPR027291">
    <property type="entry name" value="Glyco_hydro_38_N_sf"/>
</dbReference>
<dbReference type="PANTHER" id="PTHR46017">
    <property type="entry name" value="ALPHA-MANNOSIDASE 2C1"/>
    <property type="match status" value="1"/>
</dbReference>
<dbReference type="SMART" id="SM00872">
    <property type="entry name" value="Alpha-mann_mid"/>
    <property type="match status" value="1"/>
</dbReference>
<dbReference type="InterPro" id="IPR011013">
    <property type="entry name" value="Gal_mutarotase_sf_dom"/>
</dbReference>
<keyword evidence="4" id="KW-0326">Glycosidase</keyword>
<feature type="domain" description="Glycoside hydrolase family 38 central" evidence="5">
    <location>
        <begin position="511"/>
        <end position="589"/>
    </location>
</feature>
<dbReference type="CDD" id="cd10789">
    <property type="entry name" value="GH38N_AMII_ER_cytosolic"/>
    <property type="match status" value="1"/>
</dbReference>
<dbReference type="Gene3D" id="2.70.98.30">
    <property type="entry name" value="Golgi alpha-mannosidase II, domain 4"/>
    <property type="match status" value="1"/>
</dbReference>
<comment type="caution">
    <text evidence="6">The sequence shown here is derived from an EMBL/GenBank/DDBJ whole genome shotgun (WGS) entry which is preliminary data.</text>
</comment>
<dbReference type="InterPro" id="IPR028995">
    <property type="entry name" value="Glyco_hydro_57/38_cen_sf"/>
</dbReference>
<dbReference type="GO" id="GO:0030246">
    <property type="term" value="F:carbohydrate binding"/>
    <property type="evidence" value="ECO:0007669"/>
    <property type="project" value="InterPro"/>
</dbReference>